<keyword evidence="5" id="KW-0547">Nucleotide-binding</keyword>
<evidence type="ECO:0000313" key="15">
    <source>
        <dbReference type="EMBL" id="KAJ2690642.1"/>
    </source>
</evidence>
<dbReference type="InterPro" id="IPR015415">
    <property type="entry name" value="Spast_Vps4_C"/>
</dbReference>
<sequence length="963" mass="106951">MGTPPNPQLAAEQPTSIQGLQRQQPARTAWSAEADARFVKTLAQHTTCDDVNGLGLNHTYMDQSAIQLVEDSLSHNVGIQAIVAECNRRFPNKNEAHYSVESIELLVELSRNCPGYSFQQLNQKHMNMWTRAIVPFRQVFETGTLYKSKQLFHKDCKKFAKVFINFFTFVIQSGITADYAPTLVKNAGQASKLLEQWAIAMFEHHGTNMSKFFFRCGLHLCRAYIRSKQVVYPTAAEHAILTSPGPTAGDVLAVLKSYYGYICEYEGVSPAAKFEMDTRNMQSNKALINKVPVDPRYVSQMAPVVHPNVVLSPSTPHAAYSRPAPVEHVYPPDHHHVAVDPRSIGPRQVAMSHLAPRHPGVAMHPGARPTGPQPVRQHFNHNRVHPYSPAYTMHRQQVEQGVRGGHIHQSPVASPHMPMRQQPGHDNRPHPSELSRLGLPARRAASPEYGPRYALPFPPVSNAMRAEQPRDGQSQPVRLAPILESRQARAGQAIGKLVDDVLDHLDNQPASATESKPEPSNETQIKAKDIVNRAIAEDNAGNYEEAYKLYQNAIEWYLTGIKYEKIDSRKLTIRKRLTEYMDRAEQLKEHLAKARDSRKPVSVGSGNGGNGGAKKKAGAKDDDDGGGLDSETRKLRQGLEGAILSEKPNVHWDDVAGLDGAKEALKEAVILPIRFPQLFTGKRTPWRGILLYGPPGTGKSYLAKAVATEADSTFYAVSSSDLVSKWMGESERLVKNLFAMARENKPSIIFIDEVDSLCGTRGEGESEASRRIKTEFLVQMNGVGNDDTGVLVLGATNIPWALDSAIRRRFEKRIFIPLPDAAARARMFQLHIGNTPCTLTQRDYKMLAERTEGYSGSDIAVIVRDALMQPIRKVQVATHFKRVRCPVDRAAPAGPQRDYWTPCSPGDPHAIEKTWSEVASDELWEPDLSSSDFLKAVKNSRPTVNDADLEKQIEFTSDFGQEG</sequence>
<evidence type="ECO:0000256" key="12">
    <source>
        <dbReference type="SAM" id="MobiDB-lite"/>
    </source>
</evidence>
<evidence type="ECO:0000256" key="6">
    <source>
        <dbReference type="ARBA" id="ARBA00022753"/>
    </source>
</evidence>
<dbReference type="Gene3D" id="3.40.50.300">
    <property type="entry name" value="P-loop containing nucleotide triphosphate hydrolases"/>
    <property type="match status" value="1"/>
</dbReference>
<dbReference type="GO" id="GO:0015031">
    <property type="term" value="P:protein transport"/>
    <property type="evidence" value="ECO:0007669"/>
    <property type="project" value="UniProtKB-KW"/>
</dbReference>
<evidence type="ECO:0000256" key="5">
    <source>
        <dbReference type="ARBA" id="ARBA00022741"/>
    </source>
</evidence>
<dbReference type="GO" id="GO:0016887">
    <property type="term" value="F:ATP hydrolysis activity"/>
    <property type="evidence" value="ECO:0007669"/>
    <property type="project" value="InterPro"/>
</dbReference>
<dbReference type="Pfam" id="PF00004">
    <property type="entry name" value="AAA"/>
    <property type="match status" value="1"/>
</dbReference>
<keyword evidence="9" id="KW-0653">Protein transport</keyword>
<dbReference type="Gene3D" id="1.10.8.60">
    <property type="match status" value="1"/>
</dbReference>
<dbReference type="PANTHER" id="PTHR23074">
    <property type="entry name" value="AAA DOMAIN-CONTAINING"/>
    <property type="match status" value="1"/>
</dbReference>
<keyword evidence="4" id="KW-0813">Transport</keyword>
<feature type="region of interest" description="Disordered" evidence="12">
    <location>
        <begin position="508"/>
        <end position="527"/>
    </location>
</feature>
<evidence type="ECO:0000256" key="4">
    <source>
        <dbReference type="ARBA" id="ARBA00022448"/>
    </source>
</evidence>
<evidence type="ECO:0000256" key="10">
    <source>
        <dbReference type="ARBA" id="ARBA00023136"/>
    </source>
</evidence>
<reference evidence="15" key="1">
    <citation type="submission" date="2022-07" db="EMBL/GenBank/DDBJ databases">
        <title>Phylogenomic reconstructions and comparative analyses of Kickxellomycotina fungi.</title>
        <authorList>
            <person name="Reynolds N.K."/>
            <person name="Stajich J.E."/>
            <person name="Barry K."/>
            <person name="Grigoriev I.V."/>
            <person name="Crous P."/>
            <person name="Smith M.E."/>
        </authorList>
    </citation>
    <scope>NUCLEOTIDE SEQUENCE</scope>
    <source>
        <strain evidence="15">CBS 109367</strain>
    </source>
</reference>
<organism evidence="15 16">
    <name type="scientific">Coemansia spiralis</name>
    <dbReference type="NCBI Taxonomy" id="417178"/>
    <lineage>
        <taxon>Eukaryota</taxon>
        <taxon>Fungi</taxon>
        <taxon>Fungi incertae sedis</taxon>
        <taxon>Zoopagomycota</taxon>
        <taxon>Kickxellomycotina</taxon>
        <taxon>Kickxellomycetes</taxon>
        <taxon>Kickxellales</taxon>
        <taxon>Kickxellaceae</taxon>
        <taxon>Coemansia</taxon>
    </lineage>
</organism>
<feature type="compositionally biased region" description="Basic and acidic residues" evidence="12">
    <location>
        <begin position="423"/>
        <end position="433"/>
    </location>
</feature>
<dbReference type="InterPro" id="IPR036181">
    <property type="entry name" value="MIT_dom_sf"/>
</dbReference>
<dbReference type="InterPro" id="IPR003959">
    <property type="entry name" value="ATPase_AAA_core"/>
</dbReference>
<dbReference type="Proteomes" id="UP001151516">
    <property type="component" value="Unassembled WGS sequence"/>
</dbReference>
<feature type="region of interest" description="Disordered" evidence="12">
    <location>
        <begin position="1"/>
        <end position="25"/>
    </location>
</feature>
<feature type="domain" description="MIT" evidence="14">
    <location>
        <begin position="521"/>
        <end position="596"/>
    </location>
</feature>
<dbReference type="InterPro" id="IPR003960">
    <property type="entry name" value="ATPase_AAA_CS"/>
</dbReference>
<dbReference type="OrthoDB" id="29072at2759"/>
<feature type="compositionally biased region" description="Basic and acidic residues" evidence="12">
    <location>
        <begin position="590"/>
        <end position="599"/>
    </location>
</feature>
<dbReference type="FunFam" id="1.20.58.80:FF:000004">
    <property type="entry name" value="Vacuolar protein sorting-associated protein 4"/>
    <property type="match status" value="1"/>
</dbReference>
<keyword evidence="6" id="KW-0967">Endosome</keyword>
<keyword evidence="8" id="KW-0067">ATP-binding</keyword>
<dbReference type="SMART" id="SM00745">
    <property type="entry name" value="MIT"/>
    <property type="match status" value="1"/>
</dbReference>
<dbReference type="GO" id="GO:0007033">
    <property type="term" value="P:vacuole organization"/>
    <property type="evidence" value="ECO:0007669"/>
    <property type="project" value="TreeGrafter"/>
</dbReference>
<dbReference type="GO" id="GO:0005524">
    <property type="term" value="F:ATP binding"/>
    <property type="evidence" value="ECO:0007669"/>
    <property type="project" value="UniProtKB-KW"/>
</dbReference>
<dbReference type="GO" id="GO:0010008">
    <property type="term" value="C:endosome membrane"/>
    <property type="evidence" value="ECO:0007669"/>
    <property type="project" value="UniProtKB-SubCell"/>
</dbReference>
<evidence type="ECO:0000256" key="7">
    <source>
        <dbReference type="ARBA" id="ARBA00022801"/>
    </source>
</evidence>
<dbReference type="Pfam" id="PF17862">
    <property type="entry name" value="AAA_lid_3"/>
    <property type="match status" value="1"/>
</dbReference>
<keyword evidence="10" id="KW-0472">Membrane</keyword>
<evidence type="ECO:0000256" key="8">
    <source>
        <dbReference type="ARBA" id="ARBA00022840"/>
    </source>
</evidence>
<dbReference type="SUPFAM" id="SSF116846">
    <property type="entry name" value="MIT domain"/>
    <property type="match status" value="1"/>
</dbReference>
<dbReference type="EC" id="3.6.4.6" evidence="3"/>
<comment type="subcellular location">
    <subcellularLocation>
        <location evidence="1">Endosome membrane</location>
        <topology evidence="1">Peripheral membrane protein</topology>
    </subcellularLocation>
</comment>
<dbReference type="FunFam" id="3.40.50.300:FF:000043">
    <property type="entry name" value="Vacuolar protein sorting-associated protein 4"/>
    <property type="match status" value="1"/>
</dbReference>
<dbReference type="Pfam" id="PF04212">
    <property type="entry name" value="MIT"/>
    <property type="match status" value="1"/>
</dbReference>
<feature type="compositionally biased region" description="Polar residues" evidence="12">
    <location>
        <begin position="13"/>
        <end position="25"/>
    </location>
</feature>
<dbReference type="EMBL" id="JANBTX010000009">
    <property type="protein sequence ID" value="KAJ2690642.1"/>
    <property type="molecule type" value="Genomic_DNA"/>
</dbReference>
<dbReference type="CDD" id="cd19521">
    <property type="entry name" value="RecA-like_VPS4"/>
    <property type="match status" value="1"/>
</dbReference>
<dbReference type="PROSITE" id="PS00674">
    <property type="entry name" value="AAA"/>
    <property type="match status" value="1"/>
</dbReference>
<dbReference type="Gene3D" id="1.20.58.80">
    <property type="entry name" value="Phosphotransferase system, lactose/cellobiose-type IIA subunit"/>
    <property type="match status" value="1"/>
</dbReference>
<dbReference type="GO" id="GO:0016197">
    <property type="term" value="P:endosomal transport"/>
    <property type="evidence" value="ECO:0007669"/>
    <property type="project" value="TreeGrafter"/>
</dbReference>
<dbReference type="InterPro" id="IPR003593">
    <property type="entry name" value="AAA+_ATPase"/>
</dbReference>
<name>A0A9W8GJP8_9FUNG</name>
<evidence type="ECO:0000256" key="9">
    <source>
        <dbReference type="ARBA" id="ARBA00022927"/>
    </source>
</evidence>
<dbReference type="AlphaFoldDB" id="A0A9W8GJP8"/>
<evidence type="ECO:0000256" key="1">
    <source>
        <dbReference type="ARBA" id="ARBA00004481"/>
    </source>
</evidence>
<dbReference type="SMART" id="SM00382">
    <property type="entry name" value="AAA"/>
    <property type="match status" value="1"/>
</dbReference>
<dbReference type="Pfam" id="PF09336">
    <property type="entry name" value="Vps4_C"/>
    <property type="match status" value="1"/>
</dbReference>
<dbReference type="InterPro" id="IPR027417">
    <property type="entry name" value="P-loop_NTPase"/>
</dbReference>
<comment type="caution">
    <text evidence="15">The sequence shown here is derived from an EMBL/GenBank/DDBJ whole genome shotgun (WGS) entry which is preliminary data.</text>
</comment>
<evidence type="ECO:0000259" key="13">
    <source>
        <dbReference type="SMART" id="SM00382"/>
    </source>
</evidence>
<dbReference type="InterPro" id="IPR050304">
    <property type="entry name" value="MT-severing_AAA_ATPase"/>
</dbReference>
<keyword evidence="7" id="KW-0378">Hydrolase</keyword>
<evidence type="ECO:0000313" key="16">
    <source>
        <dbReference type="Proteomes" id="UP001151516"/>
    </source>
</evidence>
<gene>
    <name evidence="15" type="primary">VPS4</name>
    <name evidence="15" type="ORF">IWW39_000584</name>
</gene>
<comment type="catalytic activity">
    <reaction evidence="11">
        <text>ATP + H2O = ADP + phosphate + H(+)</text>
        <dbReference type="Rhea" id="RHEA:13065"/>
        <dbReference type="ChEBI" id="CHEBI:15377"/>
        <dbReference type="ChEBI" id="CHEBI:15378"/>
        <dbReference type="ChEBI" id="CHEBI:30616"/>
        <dbReference type="ChEBI" id="CHEBI:43474"/>
        <dbReference type="ChEBI" id="CHEBI:456216"/>
        <dbReference type="EC" id="3.6.4.6"/>
    </reaction>
</comment>
<dbReference type="InterPro" id="IPR041569">
    <property type="entry name" value="AAA_lid_3"/>
</dbReference>
<feature type="region of interest" description="Disordered" evidence="12">
    <location>
        <begin position="590"/>
        <end position="631"/>
    </location>
</feature>
<comment type="similarity">
    <text evidence="2">Belongs to the AAA ATPase family.</text>
</comment>
<feature type="region of interest" description="Disordered" evidence="12">
    <location>
        <begin position="404"/>
        <end position="435"/>
    </location>
</feature>
<evidence type="ECO:0000256" key="2">
    <source>
        <dbReference type="ARBA" id="ARBA00006914"/>
    </source>
</evidence>
<proteinExistence type="inferred from homology"/>
<protein>
    <recommendedName>
        <fullName evidence="3">vesicle-fusing ATPase</fullName>
        <ecNumber evidence="3">3.6.4.6</ecNumber>
    </recommendedName>
</protein>
<accession>A0A9W8GJP8</accession>
<dbReference type="SUPFAM" id="SSF52540">
    <property type="entry name" value="P-loop containing nucleoside triphosphate hydrolases"/>
    <property type="match status" value="1"/>
</dbReference>
<dbReference type="GO" id="GO:0045324">
    <property type="term" value="P:late endosome to vacuole transport"/>
    <property type="evidence" value="ECO:0007669"/>
    <property type="project" value="UniProtKB-ARBA"/>
</dbReference>
<evidence type="ECO:0000256" key="11">
    <source>
        <dbReference type="ARBA" id="ARBA00048883"/>
    </source>
</evidence>
<dbReference type="PANTHER" id="PTHR23074:SF83">
    <property type="entry name" value="VACUOLAR PROTEIN SORTING-ASSOCIATED PROTEIN 4A"/>
    <property type="match status" value="1"/>
</dbReference>
<feature type="compositionally biased region" description="Basic and acidic residues" evidence="12">
    <location>
        <begin position="515"/>
        <end position="527"/>
    </location>
</feature>
<feature type="domain" description="AAA+ ATPase" evidence="13">
    <location>
        <begin position="685"/>
        <end position="820"/>
    </location>
</feature>
<evidence type="ECO:0000259" key="14">
    <source>
        <dbReference type="SMART" id="SM00745"/>
    </source>
</evidence>
<dbReference type="FunFam" id="1.10.8.60:FF:000015">
    <property type="entry name" value="vacuolar protein sorting-associated protein 4A"/>
    <property type="match status" value="1"/>
</dbReference>
<dbReference type="InterPro" id="IPR007330">
    <property type="entry name" value="MIT_dom"/>
</dbReference>
<keyword evidence="16" id="KW-1185">Reference proteome</keyword>
<evidence type="ECO:0000256" key="3">
    <source>
        <dbReference type="ARBA" id="ARBA00012674"/>
    </source>
</evidence>